<reference evidence="3" key="3">
    <citation type="submission" date="2019-06" db="EMBL/GenBank/DDBJ databases">
        <authorList>
            <person name="Poynton C."/>
            <person name="Hasenbein S."/>
            <person name="Benoit J.B."/>
            <person name="Sepulveda M.S."/>
            <person name="Poelchau M.F."/>
            <person name="Murali S.C."/>
            <person name="Chen S."/>
            <person name="Glastad K.M."/>
            <person name="Werren J.H."/>
            <person name="Vineis J.H."/>
            <person name="Bowen J.L."/>
            <person name="Friedrich M."/>
            <person name="Jones J."/>
            <person name="Robertson H.M."/>
            <person name="Feyereisen R."/>
            <person name="Mechler-Hickson A."/>
            <person name="Mathers N."/>
            <person name="Lee C.E."/>
            <person name="Colbourne J.K."/>
            <person name="Biales A."/>
            <person name="Johnston J.S."/>
            <person name="Wellborn G.A."/>
            <person name="Rosendale A.J."/>
            <person name="Cridge A.G."/>
            <person name="Munoz-Torres M.C."/>
            <person name="Bain P.A."/>
            <person name="Manny A.R."/>
            <person name="Major K.M."/>
            <person name="Lambert F.N."/>
            <person name="Vulpe C.D."/>
            <person name="Tuck P."/>
            <person name="Blalock B.J."/>
            <person name="Lin Y.-Y."/>
            <person name="Smith M.E."/>
            <person name="Ochoa-Acuna H."/>
            <person name="Chen M.-J.M."/>
            <person name="Childers C.P."/>
            <person name="Qu J."/>
            <person name="Dugan S."/>
            <person name="Lee S.L."/>
            <person name="Chao H."/>
            <person name="Dinh H."/>
            <person name="Han Y."/>
            <person name="Doddapaneni H."/>
            <person name="Worley K.C."/>
            <person name="Muzny D.M."/>
            <person name="Gibbs R.A."/>
            <person name="Richards S."/>
        </authorList>
    </citation>
    <scope>NUCLEOTIDE SEQUENCE</scope>
    <source>
        <strain evidence="3">HAZT.00-mixed</strain>
        <tissue evidence="3">Whole organism</tissue>
    </source>
</reference>
<dbReference type="Proteomes" id="UP000711488">
    <property type="component" value="Unassembled WGS sequence"/>
</dbReference>
<dbReference type="InterPro" id="IPR004119">
    <property type="entry name" value="EcKL"/>
</dbReference>
<keyword evidence="3" id="KW-0418">Kinase</keyword>
<dbReference type="PANTHER" id="PTHR11012">
    <property type="entry name" value="PROTEIN KINASE-LIKE DOMAIN-CONTAINING"/>
    <property type="match status" value="1"/>
</dbReference>
<name>A0A6A0GVV8_HYAAZ</name>
<dbReference type="AlphaFoldDB" id="A0A6A0GVV8"/>
<evidence type="ECO:0000313" key="3">
    <source>
        <dbReference type="EMBL" id="KAA0189998.1"/>
    </source>
</evidence>
<evidence type="ECO:0000259" key="2">
    <source>
        <dbReference type="SMART" id="SM00587"/>
    </source>
</evidence>
<reference evidence="5" key="4">
    <citation type="submission" date="2025-04" db="UniProtKB">
        <authorList>
            <consortium name="RefSeq"/>
        </authorList>
    </citation>
    <scope>IDENTIFICATION</scope>
    <source>
        <tissue evidence="5">Whole organism</tissue>
    </source>
</reference>
<dbReference type="RefSeq" id="XP_018007224.1">
    <property type="nucleotide sequence ID" value="XM_018151735.2"/>
</dbReference>
<organism evidence="3">
    <name type="scientific">Hyalella azteca</name>
    <name type="common">Amphipod</name>
    <dbReference type="NCBI Taxonomy" id="294128"/>
    <lineage>
        <taxon>Eukaryota</taxon>
        <taxon>Metazoa</taxon>
        <taxon>Ecdysozoa</taxon>
        <taxon>Arthropoda</taxon>
        <taxon>Crustacea</taxon>
        <taxon>Multicrustacea</taxon>
        <taxon>Malacostraca</taxon>
        <taxon>Eumalacostraca</taxon>
        <taxon>Peracarida</taxon>
        <taxon>Amphipoda</taxon>
        <taxon>Senticaudata</taxon>
        <taxon>Talitrida</taxon>
        <taxon>Talitroidea</taxon>
        <taxon>Hyalellidae</taxon>
        <taxon>Hyalella</taxon>
    </lineage>
</organism>
<dbReference type="InterPro" id="IPR015897">
    <property type="entry name" value="CHK_kinase-like"/>
</dbReference>
<proteinExistence type="predicted"/>
<sequence>MELLTDDAVLEVAKSAAGDDVEVLQWHTESFAANFCLMRSLQISIKKDNHPSTLNFMVKHTSGDSDIFTAYRQRAFNKEIFFYQTLAPLLNEELEKAGAEPLNVPKCYYASSTADAALLVLEDLRSRGFRSSKFLVDVPHATLLVREAAKLHAASLLLAQRDPQPLNERFPLLVESWTLGKEHRTPFETYVHVGTTVMAEQFCTSDHLRELRQWLERVAPHSLQLLMRQLELMPHAAVITHADLHTRNVLFRYDDAGNPVEVVLLDLQVVRVASPIADLSYFTHMCILPAQRTSVLPQTLDAYHDTLRSLLDKTSVPLPFTRAQLEDEMTTSRLGLLYTILLLPVAVKAINAGSFKKEKENEEETSSEGTEGKHGEQDAGAEADEANESMTEITNRGHLEEIRELLVETAEYAFSLKVHEEFADFEAHLWREEVKM</sequence>
<accession>A0A6A0GVV8</accession>
<gene>
    <name evidence="5" type="primary">LOC108665022</name>
    <name evidence="3" type="ORF">HAZT_HAZT000996</name>
</gene>
<feature type="domain" description="CHK kinase-like" evidence="2">
    <location>
        <begin position="119"/>
        <end position="313"/>
    </location>
</feature>
<reference evidence="3" key="2">
    <citation type="journal article" date="2018" name="Environ. Sci. Technol.">
        <title>The Toxicogenome of Hyalella azteca: A Model for Sediment Ecotoxicology and Evolutionary Toxicology.</title>
        <authorList>
            <person name="Poynton H.C."/>
            <person name="Hasenbein S."/>
            <person name="Benoit J.B."/>
            <person name="Sepulveda M.S."/>
            <person name="Poelchau M.F."/>
            <person name="Hughes D.S.T."/>
            <person name="Murali S.C."/>
            <person name="Chen S."/>
            <person name="Glastad K.M."/>
            <person name="Goodisman M.A.D."/>
            <person name="Werren J.H."/>
            <person name="Vineis J.H."/>
            <person name="Bowen J.L."/>
            <person name="Friedrich M."/>
            <person name="Jones J."/>
            <person name="Robertson H.M."/>
            <person name="Feyereisen R."/>
            <person name="Mechler-Hickson A."/>
            <person name="Mathers N."/>
            <person name="Lee C.E."/>
            <person name="Colbourne J.K."/>
            <person name="Biales A."/>
            <person name="Johnston J.S."/>
            <person name="Wellborn G.A."/>
            <person name="Rosendale A.J."/>
            <person name="Cridge A.G."/>
            <person name="Munoz-Torres M.C."/>
            <person name="Bain P.A."/>
            <person name="Manny A.R."/>
            <person name="Major K.M."/>
            <person name="Lambert F.N."/>
            <person name="Vulpe C.D."/>
            <person name="Tuck P."/>
            <person name="Blalock B.J."/>
            <person name="Lin Y.Y."/>
            <person name="Smith M.E."/>
            <person name="Ochoa-Acuna H."/>
            <person name="Chen M.M."/>
            <person name="Childers C.P."/>
            <person name="Qu J."/>
            <person name="Dugan S."/>
            <person name="Lee S.L."/>
            <person name="Chao H."/>
            <person name="Dinh H."/>
            <person name="Han Y."/>
            <person name="Doddapaneni H."/>
            <person name="Worley K.C."/>
            <person name="Muzny D.M."/>
            <person name="Gibbs R.A."/>
            <person name="Richards S."/>
        </authorList>
    </citation>
    <scope>NUCLEOTIDE SEQUENCE</scope>
    <source>
        <strain evidence="3">HAZT.00-mixed</strain>
        <tissue evidence="3">Whole organism</tissue>
    </source>
</reference>
<dbReference type="InterPro" id="IPR011009">
    <property type="entry name" value="Kinase-like_dom_sf"/>
</dbReference>
<dbReference type="EMBL" id="JQDR03013225">
    <property type="protein sequence ID" value="KAA0189998.1"/>
    <property type="molecule type" value="Genomic_DNA"/>
</dbReference>
<dbReference type="OMA" id="HTANESH"/>
<dbReference type="GO" id="GO:0016301">
    <property type="term" value="F:kinase activity"/>
    <property type="evidence" value="ECO:0007669"/>
    <property type="project" value="UniProtKB-KW"/>
</dbReference>
<feature type="region of interest" description="Disordered" evidence="1">
    <location>
        <begin position="356"/>
        <end position="395"/>
    </location>
</feature>
<evidence type="ECO:0000256" key="1">
    <source>
        <dbReference type="SAM" id="MobiDB-lite"/>
    </source>
</evidence>
<dbReference type="Pfam" id="PF02958">
    <property type="entry name" value="EcKL"/>
    <property type="match status" value="1"/>
</dbReference>
<dbReference type="Gene3D" id="3.90.1200.10">
    <property type="match status" value="1"/>
</dbReference>
<dbReference type="SMART" id="SM00587">
    <property type="entry name" value="CHK"/>
    <property type="match status" value="1"/>
</dbReference>
<dbReference type="OrthoDB" id="6381776at2759"/>
<evidence type="ECO:0000313" key="5">
    <source>
        <dbReference type="RefSeq" id="XP_018007224.1"/>
    </source>
</evidence>
<keyword evidence="3" id="KW-0808">Transferase</keyword>
<protein>
    <submittedName>
        <fullName evidence="3">EcKinase 17</fullName>
    </submittedName>
    <submittedName>
        <fullName evidence="5">Uncharacterized protein LOC108665022</fullName>
    </submittedName>
</protein>
<keyword evidence="4" id="KW-1185">Reference proteome</keyword>
<dbReference type="SUPFAM" id="SSF56112">
    <property type="entry name" value="Protein kinase-like (PK-like)"/>
    <property type="match status" value="1"/>
</dbReference>
<dbReference type="GeneID" id="108665022"/>
<dbReference type="Proteomes" id="UP000694843">
    <property type="component" value="Unplaced"/>
</dbReference>
<evidence type="ECO:0000313" key="4">
    <source>
        <dbReference type="Proteomes" id="UP000694843"/>
    </source>
</evidence>
<reference evidence="3" key="1">
    <citation type="submission" date="2014-08" db="EMBL/GenBank/DDBJ databases">
        <authorList>
            <person name="Murali S."/>
            <person name="Richards S."/>
            <person name="Bandaranaike D."/>
            <person name="Bellair M."/>
            <person name="Blankenburg K."/>
            <person name="Chao H."/>
            <person name="Dinh H."/>
            <person name="Doddapaneni H."/>
            <person name="Dugan-Rocha S."/>
            <person name="Elkadiri S."/>
            <person name="Gnanaolivu R."/>
            <person name="Hughes D."/>
            <person name="Lee S."/>
            <person name="Li M."/>
            <person name="Ming W."/>
            <person name="Munidasa M."/>
            <person name="Muniz J."/>
            <person name="Nguyen L."/>
            <person name="Osuji N."/>
            <person name="Pu L.-L."/>
            <person name="Puazo M."/>
            <person name="Skinner E."/>
            <person name="Qu C."/>
            <person name="Quiroz J."/>
            <person name="Raj R."/>
            <person name="Weissenberger G."/>
            <person name="Xin Y."/>
            <person name="Zou X."/>
            <person name="Han Y."/>
            <person name="Worley K."/>
            <person name="Muzny D."/>
            <person name="Gibbs R."/>
        </authorList>
    </citation>
    <scope>NUCLEOTIDE SEQUENCE</scope>
    <source>
        <strain evidence="3">HAZT.00-mixed</strain>
        <tissue evidence="3">Whole organism</tissue>
    </source>
</reference>
<dbReference type="PANTHER" id="PTHR11012:SF30">
    <property type="entry name" value="PROTEIN KINASE-LIKE DOMAIN-CONTAINING"/>
    <property type="match status" value="1"/>
</dbReference>
<dbReference type="KEGG" id="hazt:108665022"/>